<organism evidence="1 2">
    <name type="scientific">Panagrolaimus sp. JU765</name>
    <dbReference type="NCBI Taxonomy" id="591449"/>
    <lineage>
        <taxon>Eukaryota</taxon>
        <taxon>Metazoa</taxon>
        <taxon>Ecdysozoa</taxon>
        <taxon>Nematoda</taxon>
        <taxon>Chromadorea</taxon>
        <taxon>Rhabditida</taxon>
        <taxon>Tylenchina</taxon>
        <taxon>Panagrolaimomorpha</taxon>
        <taxon>Panagrolaimoidea</taxon>
        <taxon>Panagrolaimidae</taxon>
        <taxon>Panagrolaimus</taxon>
    </lineage>
</organism>
<name>A0AC34RQA1_9BILA</name>
<evidence type="ECO:0000313" key="2">
    <source>
        <dbReference type="WBParaSite" id="JU765_v2.g9123.t1"/>
    </source>
</evidence>
<reference evidence="2" key="1">
    <citation type="submission" date="2022-11" db="UniProtKB">
        <authorList>
            <consortium name="WormBaseParasite"/>
        </authorList>
    </citation>
    <scope>IDENTIFICATION</scope>
</reference>
<evidence type="ECO:0000313" key="1">
    <source>
        <dbReference type="Proteomes" id="UP000887576"/>
    </source>
</evidence>
<dbReference type="Proteomes" id="UP000887576">
    <property type="component" value="Unplaced"/>
</dbReference>
<sequence>MLSKSIRVIFDRPEEAAGGILNSNWQYASEKENDLDVYLFANGCKNVVLNVTVLKFDYSRVIVSFDSDTFSITNESVIGANEMMVKHESVDIFIIDLQEKTAAINNKAFQLQRKVGSPNYIHFKVQEGNASILINFTPLSVGFVDVSWGNIENYIPKNGTDKKGSAAVLTIIAALLLFFI</sequence>
<accession>A0AC34RQA1</accession>
<proteinExistence type="predicted"/>
<protein>
    <submittedName>
        <fullName evidence="2">CUB domain-containing protein</fullName>
    </submittedName>
</protein>
<dbReference type="WBParaSite" id="JU765_v2.g9123.t1">
    <property type="protein sequence ID" value="JU765_v2.g9123.t1"/>
    <property type="gene ID" value="JU765_v2.g9123"/>
</dbReference>